<evidence type="ECO:0000313" key="2">
    <source>
        <dbReference type="EMBL" id="PAE90772.1"/>
    </source>
</evidence>
<keyword evidence="1" id="KW-1133">Transmembrane helix</keyword>
<reference evidence="2 3" key="1">
    <citation type="submission" date="2017-07" db="EMBL/GenBank/DDBJ databases">
        <title>Isolation and whole genome analysis of endospore-forming bacteria from heroin.</title>
        <authorList>
            <person name="Kalinowski J."/>
            <person name="Ahrens B."/>
            <person name="Al-Dilaimi A."/>
            <person name="Winkler A."/>
            <person name="Wibberg D."/>
            <person name="Schleenbecker U."/>
            <person name="Ruckert C."/>
            <person name="Wolfel R."/>
            <person name="Grass G."/>
        </authorList>
    </citation>
    <scope>NUCLEOTIDE SEQUENCE [LARGE SCALE GENOMIC DNA]</scope>
    <source>
        <strain evidence="2 3">7539</strain>
    </source>
</reference>
<keyword evidence="1" id="KW-0472">Membrane</keyword>
<keyword evidence="1" id="KW-0812">Transmembrane</keyword>
<comment type="caution">
    <text evidence="2">The sequence shown here is derived from an EMBL/GenBank/DDBJ whole genome shotgun (WGS) entry which is preliminary data.</text>
</comment>
<dbReference type="Proteomes" id="UP000216207">
    <property type="component" value="Unassembled WGS sequence"/>
</dbReference>
<dbReference type="AlphaFoldDB" id="A0A268P4V9"/>
<evidence type="ECO:0000256" key="1">
    <source>
        <dbReference type="SAM" id="Phobius"/>
    </source>
</evidence>
<sequence length="72" mass="8590">MTNTHPSDVPFYLWVILAAILFTQSTVLFINARRHGHNYWLWGMIGLLNFPTATLLYLIFAKRMPRKLWKRQ</sequence>
<dbReference type="EMBL" id="NPCC01000004">
    <property type="protein sequence ID" value="PAE90772.1"/>
    <property type="molecule type" value="Genomic_DNA"/>
</dbReference>
<evidence type="ECO:0008006" key="4">
    <source>
        <dbReference type="Google" id="ProtNLM"/>
    </source>
</evidence>
<feature type="transmembrane region" description="Helical" evidence="1">
    <location>
        <begin position="12"/>
        <end position="33"/>
    </location>
</feature>
<feature type="transmembrane region" description="Helical" evidence="1">
    <location>
        <begin position="39"/>
        <end position="61"/>
    </location>
</feature>
<evidence type="ECO:0000313" key="3">
    <source>
        <dbReference type="Proteomes" id="UP000216207"/>
    </source>
</evidence>
<name>A0A268P4V9_SHOCL</name>
<proteinExistence type="predicted"/>
<organism evidence="2 3">
    <name type="scientific">Shouchella clausii</name>
    <name type="common">Alkalihalobacillus clausii</name>
    <dbReference type="NCBI Taxonomy" id="79880"/>
    <lineage>
        <taxon>Bacteria</taxon>
        <taxon>Bacillati</taxon>
        <taxon>Bacillota</taxon>
        <taxon>Bacilli</taxon>
        <taxon>Bacillales</taxon>
        <taxon>Bacillaceae</taxon>
        <taxon>Shouchella</taxon>
    </lineage>
</organism>
<gene>
    <name evidence="2" type="ORF">CHH72_02515</name>
</gene>
<accession>A0A268P4V9</accession>
<protein>
    <recommendedName>
        <fullName evidence="4">SigmaY antisigma factor component</fullName>
    </recommendedName>
</protein>